<proteinExistence type="predicted"/>
<evidence type="ECO:0000313" key="5">
    <source>
        <dbReference type="Proteomes" id="UP001244341"/>
    </source>
</evidence>
<evidence type="ECO:0000256" key="3">
    <source>
        <dbReference type="ARBA" id="ARBA00022737"/>
    </source>
</evidence>
<dbReference type="EMBL" id="CP126208">
    <property type="protein sequence ID" value="WIA09712.1"/>
    <property type="molecule type" value="Genomic_DNA"/>
</dbReference>
<dbReference type="PROSITE" id="PS51450">
    <property type="entry name" value="LRR"/>
    <property type="match status" value="2"/>
</dbReference>
<name>A0ABY8TKS9_TETOB</name>
<dbReference type="Gene3D" id="3.80.10.10">
    <property type="entry name" value="Ribonuclease Inhibitor"/>
    <property type="match status" value="1"/>
</dbReference>
<keyword evidence="2" id="KW-0433">Leucine-rich repeat</keyword>
<protein>
    <submittedName>
        <fullName evidence="4">Uncharacterized protein</fullName>
    </submittedName>
</protein>
<accession>A0ABY8TKS9</accession>
<keyword evidence="3" id="KW-0677">Repeat</keyword>
<dbReference type="Pfam" id="PF13855">
    <property type="entry name" value="LRR_8"/>
    <property type="match status" value="1"/>
</dbReference>
<dbReference type="InterPro" id="IPR003591">
    <property type="entry name" value="Leu-rich_rpt_typical-subtyp"/>
</dbReference>
<dbReference type="PANTHER" id="PTHR45617">
    <property type="entry name" value="LEUCINE RICH REPEAT FAMILY PROTEIN"/>
    <property type="match status" value="1"/>
</dbReference>
<reference evidence="4 5" key="1">
    <citation type="submission" date="2023-05" db="EMBL/GenBank/DDBJ databases">
        <title>A 100% complete, gapless, phased diploid assembly of the Scenedesmus obliquus UTEX 3031 genome.</title>
        <authorList>
            <person name="Biondi T.C."/>
            <person name="Hanschen E.R."/>
            <person name="Kwon T."/>
            <person name="Eng W."/>
            <person name="Kruse C.P.S."/>
            <person name="Koehler S.I."/>
            <person name="Kunde Y."/>
            <person name="Gleasner C.D."/>
            <person name="You Mak K.T."/>
            <person name="Polle J."/>
            <person name="Hovde B.T."/>
            <person name="Starkenburg S.R."/>
        </authorList>
    </citation>
    <scope>NUCLEOTIDE SEQUENCE [LARGE SCALE GENOMIC DNA]</scope>
    <source>
        <strain evidence="4 5">DOE0152z</strain>
    </source>
</reference>
<dbReference type="SMART" id="SM00369">
    <property type="entry name" value="LRR_TYP"/>
    <property type="match status" value="3"/>
</dbReference>
<dbReference type="Proteomes" id="UP001244341">
    <property type="component" value="Chromosome 1b"/>
</dbReference>
<evidence type="ECO:0000313" key="4">
    <source>
        <dbReference type="EMBL" id="WIA09712.1"/>
    </source>
</evidence>
<dbReference type="SUPFAM" id="SSF52058">
    <property type="entry name" value="L domain-like"/>
    <property type="match status" value="1"/>
</dbReference>
<sequence>MGNCFGKSTTQRRHDNWKATGIVALRDGGVRSIPSNLLAIAGSVRTLDLSNNSISDLAQEDLQGSLQELDVSNNQLSSLPAALGSLSKLKVLQADTNSIAAVPGQLLQGCSALHTLSLHSNPITPAELEGTPGYTEYDARRRGKYDKVLAGGALLGSAGLDDGLDRLLKAPSPN</sequence>
<organism evidence="4 5">
    <name type="scientific">Tetradesmus obliquus</name>
    <name type="common">Green alga</name>
    <name type="synonym">Acutodesmus obliquus</name>
    <dbReference type="NCBI Taxonomy" id="3088"/>
    <lineage>
        <taxon>Eukaryota</taxon>
        <taxon>Viridiplantae</taxon>
        <taxon>Chlorophyta</taxon>
        <taxon>core chlorophytes</taxon>
        <taxon>Chlorophyceae</taxon>
        <taxon>CS clade</taxon>
        <taxon>Sphaeropleales</taxon>
        <taxon>Scenedesmaceae</taxon>
        <taxon>Tetradesmus</taxon>
    </lineage>
</organism>
<dbReference type="InterPro" id="IPR001611">
    <property type="entry name" value="Leu-rich_rpt"/>
</dbReference>
<gene>
    <name evidence="4" type="ORF">OEZ85_009096</name>
</gene>
<evidence type="ECO:0000256" key="1">
    <source>
        <dbReference type="ARBA" id="ARBA00004430"/>
    </source>
</evidence>
<evidence type="ECO:0000256" key="2">
    <source>
        <dbReference type="ARBA" id="ARBA00022614"/>
    </source>
</evidence>
<comment type="subcellular location">
    <subcellularLocation>
        <location evidence="1">Cytoplasm</location>
        <location evidence="1">Cytoskeleton</location>
        <location evidence="1">Cilium axoneme</location>
    </subcellularLocation>
</comment>
<keyword evidence="5" id="KW-1185">Reference proteome</keyword>
<dbReference type="InterPro" id="IPR032675">
    <property type="entry name" value="LRR_dom_sf"/>
</dbReference>